<protein>
    <submittedName>
        <fullName evidence="1">Uncharacterized protein</fullName>
    </submittedName>
</protein>
<dbReference type="Proteomes" id="UP000276215">
    <property type="component" value="Unassembled WGS sequence"/>
</dbReference>
<accession>A0A3N4J4V1</accession>
<dbReference type="EMBL" id="ML120458">
    <property type="protein sequence ID" value="RPA93186.1"/>
    <property type="molecule type" value="Genomic_DNA"/>
</dbReference>
<evidence type="ECO:0000313" key="2">
    <source>
        <dbReference type="Proteomes" id="UP000276215"/>
    </source>
</evidence>
<proteinExistence type="predicted"/>
<evidence type="ECO:0000313" key="1">
    <source>
        <dbReference type="EMBL" id="RPA93186.1"/>
    </source>
</evidence>
<dbReference type="AlphaFoldDB" id="A0A3N4J4V1"/>
<name>A0A3N4J4V1_9PEZI</name>
<reference evidence="1 2" key="1">
    <citation type="journal article" date="2018" name="Nat. Ecol. Evol.">
        <title>Pezizomycetes genomes reveal the molecular basis of ectomycorrhizal truffle lifestyle.</title>
        <authorList>
            <person name="Murat C."/>
            <person name="Payen T."/>
            <person name="Noel B."/>
            <person name="Kuo A."/>
            <person name="Morin E."/>
            <person name="Chen J."/>
            <person name="Kohler A."/>
            <person name="Krizsan K."/>
            <person name="Balestrini R."/>
            <person name="Da Silva C."/>
            <person name="Montanini B."/>
            <person name="Hainaut M."/>
            <person name="Levati E."/>
            <person name="Barry K.W."/>
            <person name="Belfiori B."/>
            <person name="Cichocki N."/>
            <person name="Clum A."/>
            <person name="Dockter R.B."/>
            <person name="Fauchery L."/>
            <person name="Guy J."/>
            <person name="Iotti M."/>
            <person name="Le Tacon F."/>
            <person name="Lindquist E.A."/>
            <person name="Lipzen A."/>
            <person name="Malagnac F."/>
            <person name="Mello A."/>
            <person name="Molinier V."/>
            <person name="Miyauchi S."/>
            <person name="Poulain J."/>
            <person name="Riccioni C."/>
            <person name="Rubini A."/>
            <person name="Sitrit Y."/>
            <person name="Splivallo R."/>
            <person name="Traeger S."/>
            <person name="Wang M."/>
            <person name="Zifcakova L."/>
            <person name="Wipf D."/>
            <person name="Zambonelli A."/>
            <person name="Paolocci F."/>
            <person name="Nowrousian M."/>
            <person name="Ottonello S."/>
            <person name="Baldrian P."/>
            <person name="Spatafora J.W."/>
            <person name="Henrissat B."/>
            <person name="Nagy L.G."/>
            <person name="Aury J.M."/>
            <person name="Wincker P."/>
            <person name="Grigoriev I.V."/>
            <person name="Bonfante P."/>
            <person name="Martin F.M."/>
        </authorList>
    </citation>
    <scope>NUCLEOTIDE SEQUENCE [LARGE SCALE GENOMIC DNA]</scope>
    <source>
        <strain evidence="1 2">120613-1</strain>
    </source>
</reference>
<organism evidence="1 2">
    <name type="scientific">Choiromyces venosus 120613-1</name>
    <dbReference type="NCBI Taxonomy" id="1336337"/>
    <lineage>
        <taxon>Eukaryota</taxon>
        <taxon>Fungi</taxon>
        <taxon>Dikarya</taxon>
        <taxon>Ascomycota</taxon>
        <taxon>Pezizomycotina</taxon>
        <taxon>Pezizomycetes</taxon>
        <taxon>Pezizales</taxon>
        <taxon>Tuberaceae</taxon>
        <taxon>Choiromyces</taxon>
    </lineage>
</organism>
<gene>
    <name evidence="1" type="ORF">L873DRAFT_83677</name>
</gene>
<keyword evidence="2" id="KW-1185">Reference proteome</keyword>
<sequence length="62" mass="7297">MASINSTHSCWLWPTLILNRNCTTLTKYEEPEQSIMGKRICPQFTHLWLSKKLPMCEMVIQN</sequence>